<accession>A0ABQ8VMZ3</accession>
<feature type="compositionally biased region" description="Polar residues" evidence="1">
    <location>
        <begin position="111"/>
        <end position="122"/>
    </location>
</feature>
<organism evidence="3 4">
    <name type="scientific">Lentinula lateritia</name>
    <dbReference type="NCBI Taxonomy" id="40482"/>
    <lineage>
        <taxon>Eukaryota</taxon>
        <taxon>Fungi</taxon>
        <taxon>Dikarya</taxon>
        <taxon>Basidiomycota</taxon>
        <taxon>Agaricomycotina</taxon>
        <taxon>Agaricomycetes</taxon>
        <taxon>Agaricomycetidae</taxon>
        <taxon>Agaricales</taxon>
        <taxon>Marasmiineae</taxon>
        <taxon>Omphalotaceae</taxon>
        <taxon>Lentinula</taxon>
    </lineage>
</organism>
<evidence type="ECO:0000313" key="4">
    <source>
        <dbReference type="Proteomes" id="UP001150217"/>
    </source>
</evidence>
<feature type="compositionally biased region" description="Low complexity" evidence="1">
    <location>
        <begin position="1"/>
        <end position="23"/>
    </location>
</feature>
<keyword evidence="2" id="KW-0812">Transmembrane</keyword>
<evidence type="ECO:0000313" key="3">
    <source>
        <dbReference type="EMBL" id="KAJ4494492.1"/>
    </source>
</evidence>
<keyword evidence="2" id="KW-1133">Transmembrane helix</keyword>
<dbReference type="EMBL" id="JANVFT010000032">
    <property type="protein sequence ID" value="KAJ4494492.1"/>
    <property type="molecule type" value="Genomic_DNA"/>
</dbReference>
<feature type="transmembrane region" description="Helical" evidence="2">
    <location>
        <begin position="31"/>
        <end position="55"/>
    </location>
</feature>
<feature type="region of interest" description="Disordered" evidence="1">
    <location>
        <begin position="109"/>
        <end position="179"/>
    </location>
</feature>
<dbReference type="Proteomes" id="UP001150217">
    <property type="component" value="Unassembled WGS sequence"/>
</dbReference>
<protein>
    <submittedName>
        <fullName evidence="3">Uncharacterized protein</fullName>
    </submittedName>
</protein>
<proteinExistence type="predicted"/>
<evidence type="ECO:0000256" key="2">
    <source>
        <dbReference type="SAM" id="Phobius"/>
    </source>
</evidence>
<keyword evidence="4" id="KW-1185">Reference proteome</keyword>
<comment type="caution">
    <text evidence="3">The sequence shown here is derived from an EMBL/GenBank/DDBJ whole genome shotgun (WGS) entry which is preliminary data.</text>
</comment>
<evidence type="ECO:0000256" key="1">
    <source>
        <dbReference type="SAM" id="MobiDB-lite"/>
    </source>
</evidence>
<name>A0ABQ8VMZ3_9AGAR</name>
<gene>
    <name evidence="3" type="ORF">C8R41DRAFT_308015</name>
</gene>
<sequence>MDSSPTTESSSVPAASPSPLSAEQKPKKSKIPAIIGGAIALVVSILIASLLWTLYRRCYHRHRQDQRNLNPSSRPTSFHADMMVKTQATEFMTDPFGVIVRPRATVHRWRSTGSSRNSSIDNSNEKTPLETFSRPAIISGASSEYRDNVDDDDDGRSSLVSTLESGEKGPSRLSPPRTDRQMELEQKIHELRSQMIYLSSSHKEKSEGGEESIESEDSDTSLIHWHHIRARIKRLEQLEFSDWALGMTNQVPRDFILRIVRSGHRKWLVVFDEDHCRFSAKPELLKSKQLVNSLEGRVFEETISAM</sequence>
<feature type="region of interest" description="Disordered" evidence="1">
    <location>
        <begin position="1"/>
        <end position="26"/>
    </location>
</feature>
<reference evidence="3" key="1">
    <citation type="submission" date="2022-08" db="EMBL/GenBank/DDBJ databases">
        <title>A Global Phylogenomic Analysis of the Shiitake Genus Lentinula.</title>
        <authorList>
            <consortium name="DOE Joint Genome Institute"/>
            <person name="Sierra-Patev S."/>
            <person name="Min B."/>
            <person name="Naranjo-Ortiz M."/>
            <person name="Looney B."/>
            <person name="Konkel Z."/>
            <person name="Slot J.C."/>
            <person name="Sakamoto Y."/>
            <person name="Steenwyk J.L."/>
            <person name="Rokas A."/>
            <person name="Carro J."/>
            <person name="Camarero S."/>
            <person name="Ferreira P."/>
            <person name="Molpeceres G."/>
            <person name="Ruiz-Duenas F.J."/>
            <person name="Serrano A."/>
            <person name="Henrissat B."/>
            <person name="Drula E."/>
            <person name="Hughes K.W."/>
            <person name="Mata J.L."/>
            <person name="Ishikawa N.K."/>
            <person name="Vargas-Isla R."/>
            <person name="Ushijima S."/>
            <person name="Smith C.A."/>
            <person name="Ahrendt S."/>
            <person name="Andreopoulos W."/>
            <person name="He G."/>
            <person name="Labutti K."/>
            <person name="Lipzen A."/>
            <person name="Ng V."/>
            <person name="Riley R."/>
            <person name="Sandor L."/>
            <person name="Barry K."/>
            <person name="Martinez A.T."/>
            <person name="Xiao Y."/>
            <person name="Gibbons J.G."/>
            <person name="Terashima K."/>
            <person name="Grigoriev I.V."/>
            <person name="Hibbett D.S."/>
        </authorList>
    </citation>
    <scope>NUCLEOTIDE SEQUENCE</scope>
    <source>
        <strain evidence="3">RHP3577 ss4</strain>
    </source>
</reference>
<keyword evidence="2" id="KW-0472">Membrane</keyword>